<proteinExistence type="predicted"/>
<organism evidence="1 2">
    <name type="scientific">Streblomastix strix</name>
    <dbReference type="NCBI Taxonomy" id="222440"/>
    <lineage>
        <taxon>Eukaryota</taxon>
        <taxon>Metamonada</taxon>
        <taxon>Preaxostyla</taxon>
        <taxon>Oxymonadida</taxon>
        <taxon>Streblomastigidae</taxon>
        <taxon>Streblomastix</taxon>
    </lineage>
</organism>
<dbReference type="AlphaFoldDB" id="A0A5J4UE93"/>
<reference evidence="1 2" key="1">
    <citation type="submission" date="2019-03" db="EMBL/GenBank/DDBJ databases">
        <title>Single cell metagenomics reveals metabolic interactions within the superorganism composed of flagellate Streblomastix strix and complex community of Bacteroidetes bacteria on its surface.</title>
        <authorList>
            <person name="Treitli S.C."/>
            <person name="Kolisko M."/>
            <person name="Husnik F."/>
            <person name="Keeling P."/>
            <person name="Hampl V."/>
        </authorList>
    </citation>
    <scope>NUCLEOTIDE SEQUENCE [LARGE SCALE GENOMIC DNA]</scope>
    <source>
        <strain evidence="1">ST1C</strain>
    </source>
</reference>
<gene>
    <name evidence="1" type="ORF">EZS28_036548</name>
</gene>
<sequence>MSRSKKRESQSILTTNYPDTPTIFSPPFLYRYLSQLLQTVLLLVKLQLKHYSSKQDVFISVLPFAFRNISSLDARGEEDRRLYDKRRKGMRNKQLRYTKLGPLISKLVNILKFVIIVDESLASEDIIGFSINAASVGYSLGS</sequence>
<comment type="caution">
    <text evidence="1">The sequence shown here is derived from an EMBL/GenBank/DDBJ whole genome shotgun (WGS) entry which is preliminary data.</text>
</comment>
<accession>A0A5J4UE93</accession>
<protein>
    <submittedName>
        <fullName evidence="1">Uncharacterized protein</fullName>
    </submittedName>
</protein>
<evidence type="ECO:0000313" key="2">
    <source>
        <dbReference type="Proteomes" id="UP000324800"/>
    </source>
</evidence>
<dbReference type="Proteomes" id="UP000324800">
    <property type="component" value="Unassembled WGS sequence"/>
</dbReference>
<name>A0A5J4UE93_9EUKA</name>
<evidence type="ECO:0000313" key="1">
    <source>
        <dbReference type="EMBL" id="KAA6367925.1"/>
    </source>
</evidence>
<dbReference type="EMBL" id="SNRW01017845">
    <property type="protein sequence ID" value="KAA6367925.1"/>
    <property type="molecule type" value="Genomic_DNA"/>
</dbReference>